<evidence type="ECO:0000256" key="4">
    <source>
        <dbReference type="ARBA" id="ARBA00022452"/>
    </source>
</evidence>
<dbReference type="Gene3D" id="2.40.170.20">
    <property type="entry name" value="TonB-dependent receptor, beta-barrel domain"/>
    <property type="match status" value="1"/>
</dbReference>
<dbReference type="AlphaFoldDB" id="A0A367M502"/>
<evidence type="ECO:0000256" key="6">
    <source>
        <dbReference type="ARBA" id="ARBA00022729"/>
    </source>
</evidence>
<dbReference type="PANTHER" id="PTHR32552">
    <property type="entry name" value="FERRICHROME IRON RECEPTOR-RELATED"/>
    <property type="match status" value="1"/>
</dbReference>
<evidence type="ECO:0000256" key="8">
    <source>
        <dbReference type="ARBA" id="ARBA00023077"/>
    </source>
</evidence>
<accession>A0A367M502</accession>
<comment type="subcellular location">
    <subcellularLocation>
        <location evidence="1 12">Cell outer membrane</location>
        <topology evidence="1 12">Multi-pass membrane protein</topology>
    </subcellularLocation>
</comment>
<keyword evidence="10 15" id="KW-0675">Receptor</keyword>
<dbReference type="Proteomes" id="UP000253594">
    <property type="component" value="Unassembled WGS sequence"/>
</dbReference>
<evidence type="ECO:0000256" key="3">
    <source>
        <dbReference type="ARBA" id="ARBA00022448"/>
    </source>
</evidence>
<keyword evidence="6 13" id="KW-0732">Signal</keyword>
<dbReference type="EMBL" id="QORE01000894">
    <property type="protein sequence ID" value="RCI72595.1"/>
    <property type="molecule type" value="Genomic_DNA"/>
</dbReference>
<dbReference type="InterPro" id="IPR037066">
    <property type="entry name" value="Plug_dom_sf"/>
</dbReference>
<keyword evidence="7" id="KW-0406">Ion transport</keyword>
<reference evidence="15 16" key="1">
    <citation type="submission" date="2018-07" db="EMBL/GenBank/DDBJ databases">
        <title>Mechanisms of high-level aminoglycoside resistance among Gram-negative pathogens in Brazil.</title>
        <authorList>
            <person name="Ballaben A.S."/>
            <person name="Darini A.L.C."/>
            <person name="Doi Y."/>
        </authorList>
    </citation>
    <scope>NUCLEOTIDE SEQUENCE [LARGE SCALE GENOMIC DNA]</scope>
    <source>
        <strain evidence="15 16">B2-305</strain>
    </source>
</reference>
<proteinExistence type="inferred from homology"/>
<dbReference type="PANTHER" id="PTHR32552:SF83">
    <property type="entry name" value="BLR3904 PROTEIN"/>
    <property type="match status" value="1"/>
</dbReference>
<dbReference type="PROSITE" id="PS51257">
    <property type="entry name" value="PROKAR_LIPOPROTEIN"/>
    <property type="match status" value="1"/>
</dbReference>
<name>A0A367M502_PSEAI</name>
<dbReference type="GO" id="GO:0009279">
    <property type="term" value="C:cell outer membrane"/>
    <property type="evidence" value="ECO:0007669"/>
    <property type="project" value="UniProtKB-SubCell"/>
</dbReference>
<feature type="non-terminal residue" evidence="15">
    <location>
        <position position="449"/>
    </location>
</feature>
<evidence type="ECO:0000259" key="14">
    <source>
        <dbReference type="Pfam" id="PF07715"/>
    </source>
</evidence>
<comment type="similarity">
    <text evidence="2 12">Belongs to the TonB-dependent receptor family.</text>
</comment>
<keyword evidence="9 12" id="KW-0472">Membrane</keyword>
<dbReference type="GO" id="GO:0015344">
    <property type="term" value="F:siderophore uptake transmembrane transporter activity"/>
    <property type="evidence" value="ECO:0007669"/>
    <property type="project" value="TreeGrafter"/>
</dbReference>
<dbReference type="GO" id="GO:0015891">
    <property type="term" value="P:siderophore transport"/>
    <property type="evidence" value="ECO:0007669"/>
    <property type="project" value="UniProtKB-ARBA"/>
</dbReference>
<evidence type="ECO:0000256" key="13">
    <source>
        <dbReference type="SAM" id="SignalP"/>
    </source>
</evidence>
<dbReference type="FunFam" id="2.170.130.10:FF:000001">
    <property type="entry name" value="Catecholate siderophore TonB-dependent receptor"/>
    <property type="match status" value="1"/>
</dbReference>
<evidence type="ECO:0000256" key="5">
    <source>
        <dbReference type="ARBA" id="ARBA00022692"/>
    </source>
</evidence>
<keyword evidence="5 12" id="KW-0812">Transmembrane</keyword>
<evidence type="ECO:0000256" key="7">
    <source>
        <dbReference type="ARBA" id="ARBA00023065"/>
    </source>
</evidence>
<evidence type="ECO:0000256" key="9">
    <source>
        <dbReference type="ARBA" id="ARBA00023136"/>
    </source>
</evidence>
<sequence length="449" mass="49251">MDRRNEPSPLPTKRPLAPLMLLMAACSSPALAEDAARKDDPLELGADTVTGEQASSRVERSASAKYAVPLLDTPQTVTVVPQKVIQEQNALSLRQVLSNVSGITFNAGEGGGGSGDSINIRGFSANANMQVDGLRDSAQTSRSDLFNLEAVEVIKGPNSVFGGAGTSGGSINMVSKQPKAEAFTHLGAGLGTDRYRRLTLDTNQPLEGLGESTAFRLNLMAHHNDVAGREQIDKQRWGIAPSLTFGLDTPTRLTLSYFHQRDDNLPDYGVPALNGRKLDGVSRHDYFGWRNLDEERIDNDVATLKLEHDFSDDFPLQNLIRYSHLHRDTVISASHVNQKGLPPGRYLPAGPQAYGRDSKTRMWINQTNLTGRFDTFGLAHTLIGGFALSRETYDRTTYSYNLGKFYPANGFDLHNPPGYWNGPTDKRDSARNRTELEVKALYAFDTIAL</sequence>
<feature type="signal peptide" evidence="13">
    <location>
        <begin position="1"/>
        <end position="32"/>
    </location>
</feature>
<dbReference type="SUPFAM" id="SSF56935">
    <property type="entry name" value="Porins"/>
    <property type="match status" value="1"/>
</dbReference>
<dbReference type="InterPro" id="IPR012910">
    <property type="entry name" value="Plug_dom"/>
</dbReference>
<comment type="caution">
    <text evidence="15">The sequence shown here is derived from an EMBL/GenBank/DDBJ whole genome shotgun (WGS) entry which is preliminary data.</text>
</comment>
<keyword evidence="8" id="KW-0798">TonB box</keyword>
<evidence type="ECO:0000256" key="11">
    <source>
        <dbReference type="ARBA" id="ARBA00023237"/>
    </source>
</evidence>
<evidence type="ECO:0000256" key="10">
    <source>
        <dbReference type="ARBA" id="ARBA00023170"/>
    </source>
</evidence>
<dbReference type="Gene3D" id="2.170.130.10">
    <property type="entry name" value="TonB-dependent receptor, plug domain"/>
    <property type="match status" value="1"/>
</dbReference>
<evidence type="ECO:0000313" key="16">
    <source>
        <dbReference type="Proteomes" id="UP000253594"/>
    </source>
</evidence>
<keyword evidence="4 12" id="KW-1134">Transmembrane beta strand</keyword>
<organism evidence="15 16">
    <name type="scientific">Pseudomonas aeruginosa</name>
    <dbReference type="NCBI Taxonomy" id="287"/>
    <lineage>
        <taxon>Bacteria</taxon>
        <taxon>Pseudomonadati</taxon>
        <taxon>Pseudomonadota</taxon>
        <taxon>Gammaproteobacteria</taxon>
        <taxon>Pseudomonadales</taxon>
        <taxon>Pseudomonadaceae</taxon>
        <taxon>Pseudomonas</taxon>
    </lineage>
</organism>
<keyword evidence="11 12" id="KW-0998">Cell outer membrane</keyword>
<evidence type="ECO:0000256" key="1">
    <source>
        <dbReference type="ARBA" id="ARBA00004571"/>
    </source>
</evidence>
<dbReference type="PROSITE" id="PS52016">
    <property type="entry name" value="TONB_DEPENDENT_REC_3"/>
    <property type="match status" value="1"/>
</dbReference>
<keyword evidence="3 12" id="KW-0813">Transport</keyword>
<evidence type="ECO:0000313" key="15">
    <source>
        <dbReference type="EMBL" id="RCI72595.1"/>
    </source>
</evidence>
<feature type="domain" description="TonB-dependent receptor plug" evidence="14">
    <location>
        <begin position="70"/>
        <end position="169"/>
    </location>
</feature>
<dbReference type="InterPro" id="IPR036942">
    <property type="entry name" value="Beta-barrel_TonB_sf"/>
</dbReference>
<protein>
    <submittedName>
        <fullName evidence="15">TonB-dependent siderophore receptor</fullName>
    </submittedName>
</protein>
<evidence type="ECO:0000256" key="2">
    <source>
        <dbReference type="ARBA" id="ARBA00009810"/>
    </source>
</evidence>
<dbReference type="InterPro" id="IPR039426">
    <property type="entry name" value="TonB-dep_rcpt-like"/>
</dbReference>
<gene>
    <name evidence="15" type="ORF">DT376_22885</name>
</gene>
<dbReference type="Pfam" id="PF07715">
    <property type="entry name" value="Plug"/>
    <property type="match status" value="1"/>
</dbReference>
<feature type="chain" id="PRO_5016762692" evidence="13">
    <location>
        <begin position="33"/>
        <end position="449"/>
    </location>
</feature>
<evidence type="ECO:0000256" key="12">
    <source>
        <dbReference type="PROSITE-ProRule" id="PRU01360"/>
    </source>
</evidence>